<dbReference type="Proteomes" id="UP000198618">
    <property type="component" value="Unassembled WGS sequence"/>
</dbReference>
<proteinExistence type="predicted"/>
<dbReference type="PANTHER" id="PTHR40040">
    <property type="entry name" value="SMALL HYDROPHOBIC PROTEIN-RELATED"/>
    <property type="match status" value="1"/>
</dbReference>
<evidence type="ECO:0000256" key="1">
    <source>
        <dbReference type="SAM" id="MobiDB-lite"/>
    </source>
</evidence>
<name>A0A1I0FR32_9BACI</name>
<keyword evidence="2" id="KW-0812">Transmembrane</keyword>
<gene>
    <name evidence="3" type="ORF">SAMN05216389_1179</name>
</gene>
<sequence length="136" mass="14507">MMDEFNNRRDNVEDAPNHGGPLEDGPVAPGNFEKPERISTFGDRDEETAAEITADDYTGDRVTINDEDGADANTAFGWIAIALSVISFFWLPVVMGAAGVIVGFMARARNADTLGNIAIIAGAISIVFALFIGPFV</sequence>
<dbReference type="AlphaFoldDB" id="A0A1I0FR32"/>
<keyword evidence="2" id="KW-0472">Membrane</keyword>
<accession>A0A1I0FR32</accession>
<protein>
    <recommendedName>
        <fullName evidence="5">DUF4190 domain-containing protein</fullName>
    </recommendedName>
</protein>
<keyword evidence="4" id="KW-1185">Reference proteome</keyword>
<feature type="region of interest" description="Disordered" evidence="1">
    <location>
        <begin position="1"/>
        <end position="52"/>
    </location>
</feature>
<feature type="compositionally biased region" description="Basic and acidic residues" evidence="1">
    <location>
        <begin position="1"/>
        <end position="16"/>
    </location>
</feature>
<keyword evidence="2" id="KW-1133">Transmembrane helix</keyword>
<feature type="transmembrane region" description="Helical" evidence="2">
    <location>
        <begin position="114"/>
        <end position="135"/>
    </location>
</feature>
<dbReference type="PANTHER" id="PTHR40040:SF1">
    <property type="entry name" value="MEMBRANE PROTEIN"/>
    <property type="match status" value="1"/>
</dbReference>
<organism evidence="3 4">
    <name type="scientific">Oceanobacillus limi</name>
    <dbReference type="NCBI Taxonomy" id="930131"/>
    <lineage>
        <taxon>Bacteria</taxon>
        <taxon>Bacillati</taxon>
        <taxon>Bacillota</taxon>
        <taxon>Bacilli</taxon>
        <taxon>Bacillales</taxon>
        <taxon>Bacillaceae</taxon>
        <taxon>Oceanobacillus</taxon>
    </lineage>
</organism>
<feature type="transmembrane region" description="Helical" evidence="2">
    <location>
        <begin position="75"/>
        <end position="102"/>
    </location>
</feature>
<dbReference type="EMBL" id="FOHE01000017">
    <property type="protein sequence ID" value="SET60931.1"/>
    <property type="molecule type" value="Genomic_DNA"/>
</dbReference>
<dbReference type="InterPro" id="IPR055338">
    <property type="entry name" value="YqfX-like"/>
</dbReference>
<evidence type="ECO:0008006" key="5">
    <source>
        <dbReference type="Google" id="ProtNLM"/>
    </source>
</evidence>
<evidence type="ECO:0000256" key="2">
    <source>
        <dbReference type="SAM" id="Phobius"/>
    </source>
</evidence>
<evidence type="ECO:0000313" key="3">
    <source>
        <dbReference type="EMBL" id="SET60931.1"/>
    </source>
</evidence>
<dbReference type="STRING" id="930131.SAMN05216389_1179"/>
<reference evidence="3 4" key="1">
    <citation type="submission" date="2016-10" db="EMBL/GenBank/DDBJ databases">
        <authorList>
            <person name="de Groot N.N."/>
        </authorList>
    </citation>
    <scope>NUCLEOTIDE SEQUENCE [LARGE SCALE GENOMIC DNA]</scope>
    <source>
        <strain evidence="3 4">IBRC-M 10780</strain>
    </source>
</reference>
<evidence type="ECO:0000313" key="4">
    <source>
        <dbReference type="Proteomes" id="UP000198618"/>
    </source>
</evidence>